<proteinExistence type="predicted"/>
<accession>A0A392V5G8</accession>
<protein>
    <submittedName>
        <fullName evidence="1">Uncharacterized protein</fullName>
    </submittedName>
</protein>
<organism evidence="1 2">
    <name type="scientific">Trifolium medium</name>
    <dbReference type="NCBI Taxonomy" id="97028"/>
    <lineage>
        <taxon>Eukaryota</taxon>
        <taxon>Viridiplantae</taxon>
        <taxon>Streptophyta</taxon>
        <taxon>Embryophyta</taxon>
        <taxon>Tracheophyta</taxon>
        <taxon>Spermatophyta</taxon>
        <taxon>Magnoliopsida</taxon>
        <taxon>eudicotyledons</taxon>
        <taxon>Gunneridae</taxon>
        <taxon>Pentapetalae</taxon>
        <taxon>rosids</taxon>
        <taxon>fabids</taxon>
        <taxon>Fabales</taxon>
        <taxon>Fabaceae</taxon>
        <taxon>Papilionoideae</taxon>
        <taxon>50 kb inversion clade</taxon>
        <taxon>NPAAA clade</taxon>
        <taxon>Hologalegina</taxon>
        <taxon>IRL clade</taxon>
        <taxon>Trifolieae</taxon>
        <taxon>Trifolium</taxon>
    </lineage>
</organism>
<name>A0A392V5G8_9FABA</name>
<dbReference type="AlphaFoldDB" id="A0A392V5G8"/>
<evidence type="ECO:0000313" key="2">
    <source>
        <dbReference type="Proteomes" id="UP000265520"/>
    </source>
</evidence>
<comment type="caution">
    <text evidence="1">The sequence shown here is derived from an EMBL/GenBank/DDBJ whole genome shotgun (WGS) entry which is preliminary data.</text>
</comment>
<feature type="non-terminal residue" evidence="1">
    <location>
        <position position="1"/>
    </location>
</feature>
<reference evidence="1 2" key="1">
    <citation type="journal article" date="2018" name="Front. Plant Sci.">
        <title>Red Clover (Trifolium pratense) and Zigzag Clover (T. medium) - A Picture of Genomic Similarities and Differences.</title>
        <authorList>
            <person name="Dluhosova J."/>
            <person name="Istvanek J."/>
            <person name="Nedelnik J."/>
            <person name="Repkova J."/>
        </authorList>
    </citation>
    <scope>NUCLEOTIDE SEQUENCE [LARGE SCALE GENOMIC DNA]</scope>
    <source>
        <strain evidence="2">cv. 10/8</strain>
        <tissue evidence="1">Leaf</tissue>
    </source>
</reference>
<evidence type="ECO:0000313" key="1">
    <source>
        <dbReference type="EMBL" id="MCI83504.1"/>
    </source>
</evidence>
<keyword evidence="2" id="KW-1185">Reference proteome</keyword>
<dbReference type="Proteomes" id="UP000265520">
    <property type="component" value="Unassembled WGS sequence"/>
</dbReference>
<dbReference type="EMBL" id="LXQA011068786">
    <property type="protein sequence ID" value="MCI83504.1"/>
    <property type="molecule type" value="Genomic_DNA"/>
</dbReference>
<sequence>AFSPSEPSSELARHLSLSLAQARDFQIPAVSVAFSH</sequence>